<dbReference type="EMBL" id="CYKH01000248">
    <property type="protein sequence ID" value="CUF14476.1"/>
    <property type="molecule type" value="Genomic_DNA"/>
</dbReference>
<feature type="transmembrane region" description="Helical" evidence="2">
    <location>
        <begin position="20"/>
        <end position="36"/>
    </location>
</feature>
<accession>A0A0S4IPT2</accession>
<gene>
    <name evidence="3" type="ORF">BSAL_59560</name>
</gene>
<keyword evidence="4" id="KW-1185">Reference proteome</keyword>
<dbReference type="Proteomes" id="UP000051952">
    <property type="component" value="Unassembled WGS sequence"/>
</dbReference>
<feature type="region of interest" description="Disordered" evidence="1">
    <location>
        <begin position="54"/>
        <end position="85"/>
    </location>
</feature>
<dbReference type="OrthoDB" id="5948173at2759"/>
<evidence type="ECO:0000256" key="1">
    <source>
        <dbReference type="SAM" id="MobiDB-lite"/>
    </source>
</evidence>
<dbReference type="VEuPathDB" id="TriTrypDB:BSAL_59560"/>
<evidence type="ECO:0000256" key="2">
    <source>
        <dbReference type="SAM" id="Phobius"/>
    </source>
</evidence>
<dbReference type="AlphaFoldDB" id="A0A0S4IPT2"/>
<protein>
    <submittedName>
        <fullName evidence="3">Membrane-associated protein, putative</fullName>
    </submittedName>
</protein>
<proteinExistence type="predicted"/>
<reference evidence="4" key="1">
    <citation type="submission" date="2015-09" db="EMBL/GenBank/DDBJ databases">
        <authorList>
            <consortium name="Pathogen Informatics"/>
        </authorList>
    </citation>
    <scope>NUCLEOTIDE SEQUENCE [LARGE SCALE GENOMIC DNA]</scope>
    <source>
        <strain evidence="4">Lake Konstanz</strain>
    </source>
</reference>
<name>A0A0S4IPT2_BODSA</name>
<sequence>MALGVGDKAALRFSHQRRTGLIVFALALAFMIFHLLRDEPINERTIDVADLPPLTTVRSEPDESPLTEPIAEPASSHGGVQGLSSSRAQLATTEETYRYFENILVIMMLSPSRYHLAEEVLAHYQPFFKNIFFCGPRPAKVGSVNVGGYNIVYGNEQYWAVRDIIRDYVVNKSASFEGVLYIGDDVLLQPWSLAAKRFNKNIPWATQMGIANLQNPKPVAAVPGMSVQGKYRSQWPYWAKNRKKLMNLQEEGGKTFKDAMYKAAKATHPLIYKWSKYSGKFATEEALHNVIFYTIVDTYYIPWRLATQYADVCDLFAKHWIFGECAIATMIRYLSPVYETMDIQFYWSTLSAADCHRYKWNVMLDGFHRCRHDHKFSHLMYGSDATRDALRSNTSYLSAALALKGLDPVKRPVQWLDGHPAP</sequence>
<keyword evidence="2" id="KW-0472">Membrane</keyword>
<evidence type="ECO:0000313" key="3">
    <source>
        <dbReference type="EMBL" id="CUF14476.1"/>
    </source>
</evidence>
<keyword evidence="2" id="KW-0812">Transmembrane</keyword>
<keyword evidence="2" id="KW-1133">Transmembrane helix</keyword>
<organism evidence="3 4">
    <name type="scientific">Bodo saltans</name>
    <name type="common">Flagellated protozoan</name>
    <dbReference type="NCBI Taxonomy" id="75058"/>
    <lineage>
        <taxon>Eukaryota</taxon>
        <taxon>Discoba</taxon>
        <taxon>Euglenozoa</taxon>
        <taxon>Kinetoplastea</taxon>
        <taxon>Metakinetoplastina</taxon>
        <taxon>Eubodonida</taxon>
        <taxon>Bodonidae</taxon>
        <taxon>Bodo</taxon>
    </lineage>
</organism>
<evidence type="ECO:0000313" key="4">
    <source>
        <dbReference type="Proteomes" id="UP000051952"/>
    </source>
</evidence>